<keyword evidence="3" id="KW-0813">Transport</keyword>
<evidence type="ECO:0000256" key="4">
    <source>
        <dbReference type="ARBA" id="ARBA00022475"/>
    </source>
</evidence>
<evidence type="ECO:0000256" key="1">
    <source>
        <dbReference type="ARBA" id="ARBA00004651"/>
    </source>
</evidence>
<feature type="transmembrane region" description="Helical" evidence="12">
    <location>
        <begin position="189"/>
        <end position="211"/>
    </location>
</feature>
<dbReference type="GO" id="GO:0006814">
    <property type="term" value="P:sodium ion transport"/>
    <property type="evidence" value="ECO:0007669"/>
    <property type="project" value="UniProtKB-KW"/>
</dbReference>
<dbReference type="EnsemblMetazoa" id="SCAU016318-RA">
    <property type="protein sequence ID" value="SCAU016318-PA"/>
    <property type="gene ID" value="SCAU016318"/>
</dbReference>
<accession>A0A1I8QE71</accession>
<evidence type="ECO:0000313" key="14">
    <source>
        <dbReference type="Proteomes" id="UP000095300"/>
    </source>
</evidence>
<dbReference type="Gene3D" id="1.20.1730.10">
    <property type="entry name" value="Sodium/glucose cotransporter"/>
    <property type="match status" value="1"/>
</dbReference>
<dbReference type="GO" id="GO:0015293">
    <property type="term" value="F:symporter activity"/>
    <property type="evidence" value="ECO:0007669"/>
    <property type="project" value="TreeGrafter"/>
</dbReference>
<evidence type="ECO:0000256" key="12">
    <source>
        <dbReference type="SAM" id="Phobius"/>
    </source>
</evidence>
<keyword evidence="9 12" id="KW-0472">Membrane</keyword>
<protein>
    <recommendedName>
        <fullName evidence="15">Sodium/solute symporter</fullName>
    </recommendedName>
</protein>
<dbReference type="PROSITE" id="PS50283">
    <property type="entry name" value="NA_SOLUT_SYMP_3"/>
    <property type="match status" value="1"/>
</dbReference>
<evidence type="ECO:0000256" key="2">
    <source>
        <dbReference type="ARBA" id="ARBA00006434"/>
    </source>
</evidence>
<comment type="similarity">
    <text evidence="2 11">Belongs to the sodium:solute symporter (SSF) (TC 2.A.21) family.</text>
</comment>
<feature type="transmembrane region" description="Helical" evidence="12">
    <location>
        <begin position="252"/>
        <end position="271"/>
    </location>
</feature>
<organism evidence="13 14">
    <name type="scientific">Stomoxys calcitrans</name>
    <name type="common">Stable fly</name>
    <name type="synonym">Conops calcitrans</name>
    <dbReference type="NCBI Taxonomy" id="35570"/>
    <lineage>
        <taxon>Eukaryota</taxon>
        <taxon>Metazoa</taxon>
        <taxon>Ecdysozoa</taxon>
        <taxon>Arthropoda</taxon>
        <taxon>Hexapoda</taxon>
        <taxon>Insecta</taxon>
        <taxon>Pterygota</taxon>
        <taxon>Neoptera</taxon>
        <taxon>Endopterygota</taxon>
        <taxon>Diptera</taxon>
        <taxon>Brachycera</taxon>
        <taxon>Muscomorpha</taxon>
        <taxon>Muscoidea</taxon>
        <taxon>Muscidae</taxon>
        <taxon>Stomoxys</taxon>
    </lineage>
</organism>
<comment type="subcellular location">
    <subcellularLocation>
        <location evidence="1">Cell membrane</location>
        <topology evidence="1">Multi-pass membrane protein</topology>
    </subcellularLocation>
</comment>
<keyword evidence="10" id="KW-0739">Sodium transport</keyword>
<sequence>MVGAIICVVVKGTIDVGGLGVVLERNWMTGRIEYPELTWDPTTRVSLLSIMLGTTFYYTQVNCGNQVIVQRYLALPSVKQAKKACLNYIIGIITINILCIYNGLLIFAKYYDCDPLTTKLAKAKDQMVPLMVMETLQFLPGMAGLFVAGVFSAALSSLSTGLNSLAAVFLEDYIKPYRNEPLTERQTAWILRSTVVFIGVLSVVLVFGIQFLGHNVIQLWTTLVSVTGGPLLSLFLMGLLMPWFNSKSAVSGCLVAFATMTWICVKCQVALATGELEYPEKPLSTEGCTYDFEPVTKTLANSTLIDKGSKTFAQYIYQMSFLLYAAAGCLTSIVVAHLASLVFGRNDPSKMNRRLFSPFIRKFIKFEDYESVNEKDEYEKVELVYEVDSKKN</sequence>
<dbReference type="GO" id="GO:0005886">
    <property type="term" value="C:plasma membrane"/>
    <property type="evidence" value="ECO:0007669"/>
    <property type="project" value="UniProtKB-SubCell"/>
</dbReference>
<dbReference type="InterPro" id="IPR001734">
    <property type="entry name" value="Na/solute_symporter"/>
</dbReference>
<dbReference type="AlphaFoldDB" id="A0A1I8QE71"/>
<evidence type="ECO:0000256" key="11">
    <source>
        <dbReference type="RuleBase" id="RU362091"/>
    </source>
</evidence>
<evidence type="ECO:0000256" key="6">
    <source>
        <dbReference type="ARBA" id="ARBA00022989"/>
    </source>
</evidence>
<proteinExistence type="inferred from homology"/>
<dbReference type="Pfam" id="PF00474">
    <property type="entry name" value="SSF"/>
    <property type="match status" value="1"/>
</dbReference>
<evidence type="ECO:0000313" key="13">
    <source>
        <dbReference type="EnsemblMetazoa" id="SCAU016318-PA"/>
    </source>
</evidence>
<reference evidence="13" key="1">
    <citation type="submission" date="2020-05" db="UniProtKB">
        <authorList>
            <consortium name="EnsemblMetazoa"/>
        </authorList>
    </citation>
    <scope>IDENTIFICATION</scope>
    <source>
        <strain evidence="13">USDA</strain>
    </source>
</reference>
<keyword evidence="4" id="KW-1003">Cell membrane</keyword>
<feature type="transmembrane region" description="Helical" evidence="12">
    <location>
        <begin position="143"/>
        <end position="169"/>
    </location>
</feature>
<keyword evidence="6 12" id="KW-1133">Transmembrane helix</keyword>
<name>A0A1I8QE71_STOCA</name>
<evidence type="ECO:0000256" key="8">
    <source>
        <dbReference type="ARBA" id="ARBA00023065"/>
    </source>
</evidence>
<dbReference type="VEuPathDB" id="VectorBase:SCAU016318"/>
<feature type="transmembrane region" description="Helical" evidence="12">
    <location>
        <begin position="85"/>
        <end position="108"/>
    </location>
</feature>
<dbReference type="InterPro" id="IPR051163">
    <property type="entry name" value="Sodium:Solute_Symporter_SSF"/>
</dbReference>
<dbReference type="InterPro" id="IPR038377">
    <property type="entry name" value="Na/Glc_symporter_sf"/>
</dbReference>
<evidence type="ECO:0000256" key="9">
    <source>
        <dbReference type="ARBA" id="ARBA00023136"/>
    </source>
</evidence>
<feature type="transmembrane region" description="Helical" evidence="12">
    <location>
        <begin position="217"/>
        <end position="240"/>
    </location>
</feature>
<evidence type="ECO:0000256" key="5">
    <source>
        <dbReference type="ARBA" id="ARBA00022692"/>
    </source>
</evidence>
<evidence type="ECO:0000256" key="3">
    <source>
        <dbReference type="ARBA" id="ARBA00022448"/>
    </source>
</evidence>
<evidence type="ECO:0008006" key="15">
    <source>
        <dbReference type="Google" id="ProtNLM"/>
    </source>
</evidence>
<gene>
    <name evidence="13" type="primary">106086032</name>
</gene>
<evidence type="ECO:0000256" key="7">
    <source>
        <dbReference type="ARBA" id="ARBA00023053"/>
    </source>
</evidence>
<evidence type="ECO:0000256" key="10">
    <source>
        <dbReference type="ARBA" id="ARBA00023201"/>
    </source>
</evidence>
<keyword evidence="14" id="KW-1185">Reference proteome</keyword>
<dbReference type="PANTHER" id="PTHR42985:SF5">
    <property type="entry name" value="FI02094P-RELATED"/>
    <property type="match status" value="1"/>
</dbReference>
<dbReference type="STRING" id="35570.A0A1I8QE71"/>
<feature type="transmembrane region" description="Helical" evidence="12">
    <location>
        <begin position="321"/>
        <end position="344"/>
    </location>
</feature>
<keyword evidence="5 12" id="KW-0812">Transmembrane</keyword>
<keyword evidence="7" id="KW-0915">Sodium</keyword>
<keyword evidence="8" id="KW-0406">Ion transport</keyword>
<dbReference type="Proteomes" id="UP000095300">
    <property type="component" value="Unassembled WGS sequence"/>
</dbReference>
<dbReference type="PANTHER" id="PTHR42985">
    <property type="entry name" value="SODIUM-COUPLED MONOCARBOXYLATE TRANSPORTER"/>
    <property type="match status" value="1"/>
</dbReference>